<dbReference type="GO" id="GO:0005509">
    <property type="term" value="F:calcium ion binding"/>
    <property type="evidence" value="ECO:0007669"/>
    <property type="project" value="InterPro"/>
</dbReference>
<keyword evidence="16" id="KW-1185">Reference proteome</keyword>
<evidence type="ECO:0000313" key="15">
    <source>
        <dbReference type="EMBL" id="TID23753.1"/>
    </source>
</evidence>
<dbReference type="EMBL" id="SNSC02000006">
    <property type="protein sequence ID" value="TID23753.1"/>
    <property type="molecule type" value="Genomic_DNA"/>
</dbReference>
<evidence type="ECO:0000256" key="14">
    <source>
        <dbReference type="SAM" id="SignalP"/>
    </source>
</evidence>
<evidence type="ECO:0000256" key="3">
    <source>
        <dbReference type="ARBA" id="ARBA00007658"/>
    </source>
</evidence>
<evidence type="ECO:0000256" key="13">
    <source>
        <dbReference type="RuleBase" id="RU361193"/>
    </source>
</evidence>
<organism evidence="15 16">
    <name type="scientific">Venturia nashicola</name>
    <dbReference type="NCBI Taxonomy" id="86259"/>
    <lineage>
        <taxon>Eukaryota</taxon>
        <taxon>Fungi</taxon>
        <taxon>Dikarya</taxon>
        <taxon>Ascomycota</taxon>
        <taxon>Pezizomycotina</taxon>
        <taxon>Dothideomycetes</taxon>
        <taxon>Pleosporomycetidae</taxon>
        <taxon>Venturiales</taxon>
        <taxon>Venturiaceae</taxon>
        <taxon>Venturia</taxon>
    </lineage>
</organism>
<proteinExistence type="inferred from homology"/>
<evidence type="ECO:0000256" key="7">
    <source>
        <dbReference type="ARBA" id="ARBA00023180"/>
    </source>
</evidence>
<evidence type="ECO:0000256" key="4">
    <source>
        <dbReference type="ARBA" id="ARBA00022729"/>
    </source>
</evidence>
<evidence type="ECO:0000256" key="11">
    <source>
        <dbReference type="PIRSR" id="PIRSR601382-2"/>
    </source>
</evidence>
<dbReference type="Pfam" id="PF01532">
    <property type="entry name" value="Glyco_hydro_47"/>
    <property type="match status" value="2"/>
</dbReference>
<dbReference type="SUPFAM" id="SSF48225">
    <property type="entry name" value="Seven-hairpin glycosidases"/>
    <property type="match status" value="1"/>
</dbReference>
<keyword evidence="11" id="KW-0106">Calcium</keyword>
<protein>
    <recommendedName>
        <fullName evidence="13">alpha-1,2-Mannosidase</fullName>
        <ecNumber evidence="13">3.2.1.-</ecNumber>
    </recommendedName>
</protein>
<keyword evidence="6 12" id="KW-1015">Disulfide bond</keyword>
<feature type="signal peptide" evidence="14">
    <location>
        <begin position="1"/>
        <end position="18"/>
    </location>
</feature>
<evidence type="ECO:0000313" key="16">
    <source>
        <dbReference type="Proteomes" id="UP000298493"/>
    </source>
</evidence>
<dbReference type="InterPro" id="IPR012341">
    <property type="entry name" value="6hp_glycosidase-like_sf"/>
</dbReference>
<dbReference type="Proteomes" id="UP000298493">
    <property type="component" value="Unassembled WGS sequence"/>
</dbReference>
<dbReference type="Gene3D" id="1.50.10.10">
    <property type="match status" value="2"/>
</dbReference>
<comment type="catalytic activity">
    <reaction evidence="10">
        <text>N(4)-(alpha-D-Man-(1-&gt;2)-alpha-D-Man-(1-&gt;2)-alpha-D-Man-(1-&gt;3)-[alpha-D-Man-(1-&gt;2)-alpha-D-Man-(1-&gt;3)-[alpha-D-Man-(1-&gt;2)-alpha-D-Man-(1-&gt;6)]-alpha-D-Man-(1-&gt;6)]-beta-D-Man-(1-&gt;4)-beta-D-GlcNAc-(1-&gt;4)-beta-D-GlcNAc)-L-asparaginyl-[protein] (N-glucan mannose isomer 9A1,2,3B1,2,3) + 4 H2O = N(4)-(alpha-D-Man-(1-&gt;3)-[alpha-D-Man-(1-&gt;3)-[alpha-D-Man-(1-&gt;6)]-alpha-D-Man-(1-&gt;6)]-beta-D-Man-(1-&gt;4)-beta-D-GlcNAc-(1-&gt;4)-beta-D-GlcNAc)-L-asparaginyl-[protein] (N-glucan mannose isomer 5A1,2) + 4 beta-D-mannose</text>
        <dbReference type="Rhea" id="RHEA:56008"/>
        <dbReference type="Rhea" id="RHEA-COMP:14356"/>
        <dbReference type="Rhea" id="RHEA-COMP:14367"/>
        <dbReference type="ChEBI" id="CHEBI:15377"/>
        <dbReference type="ChEBI" id="CHEBI:28563"/>
        <dbReference type="ChEBI" id="CHEBI:59087"/>
        <dbReference type="ChEBI" id="CHEBI:139493"/>
        <dbReference type="EC" id="3.2.1.113"/>
    </reaction>
</comment>
<dbReference type="GO" id="GO:0016020">
    <property type="term" value="C:membrane"/>
    <property type="evidence" value="ECO:0007669"/>
    <property type="project" value="InterPro"/>
</dbReference>
<comment type="caution">
    <text evidence="15">The sequence shown here is derived from an EMBL/GenBank/DDBJ whole genome shotgun (WGS) entry which is preliminary data.</text>
</comment>
<name>A0A4Z1P4J6_9PEZI</name>
<dbReference type="PANTHER" id="PTHR11742:SF101">
    <property type="entry name" value="MANNOSYL-OLIGOSACCHARIDE ALPHA-1,2-MANNOSIDASE 1B"/>
    <property type="match status" value="1"/>
</dbReference>
<keyword evidence="5 13" id="KW-0378">Hydrolase</keyword>
<dbReference type="AlphaFoldDB" id="A0A4Z1P4J6"/>
<feature type="disulfide bond" evidence="12">
    <location>
        <begin position="437"/>
        <end position="482"/>
    </location>
</feature>
<dbReference type="PRINTS" id="PR00747">
    <property type="entry name" value="GLYHDRLASE47"/>
</dbReference>
<dbReference type="InterPro" id="IPR001382">
    <property type="entry name" value="Glyco_hydro_47"/>
</dbReference>
<dbReference type="InterPro" id="IPR036026">
    <property type="entry name" value="Seven-hairpin_glycosidases"/>
</dbReference>
<keyword evidence="4 14" id="KW-0732">Signal</keyword>
<feature type="chain" id="PRO_5021413919" description="alpha-1,2-Mannosidase" evidence="14">
    <location>
        <begin position="19"/>
        <end position="669"/>
    </location>
</feature>
<evidence type="ECO:0000256" key="8">
    <source>
        <dbReference type="ARBA" id="ARBA00023295"/>
    </source>
</evidence>
<gene>
    <name evidence="15" type="ORF">E6O75_ATG03389</name>
</gene>
<accession>A0A4Z1P4J6</accession>
<evidence type="ECO:0000256" key="10">
    <source>
        <dbReference type="ARBA" id="ARBA00048605"/>
    </source>
</evidence>
<feature type="binding site" evidence="11">
    <location>
        <position position="657"/>
    </location>
    <ligand>
        <name>Ca(2+)</name>
        <dbReference type="ChEBI" id="CHEBI:29108"/>
    </ligand>
</feature>
<evidence type="ECO:0000256" key="9">
    <source>
        <dbReference type="ARBA" id="ARBA00047669"/>
    </source>
</evidence>
<dbReference type="GO" id="GO:0005975">
    <property type="term" value="P:carbohydrate metabolic process"/>
    <property type="evidence" value="ECO:0007669"/>
    <property type="project" value="InterPro"/>
</dbReference>
<dbReference type="GO" id="GO:0005783">
    <property type="term" value="C:endoplasmic reticulum"/>
    <property type="evidence" value="ECO:0007669"/>
    <property type="project" value="TreeGrafter"/>
</dbReference>
<dbReference type="PANTHER" id="PTHR11742">
    <property type="entry name" value="MANNOSYL-OLIGOSACCHARIDE ALPHA-1,2-MANNOSIDASE-RELATED"/>
    <property type="match status" value="1"/>
</dbReference>
<evidence type="ECO:0000256" key="6">
    <source>
        <dbReference type="ARBA" id="ARBA00023157"/>
    </source>
</evidence>
<comment type="cofactor">
    <cofactor evidence="1 11">
        <name>Ca(2+)</name>
        <dbReference type="ChEBI" id="CHEBI:29108"/>
    </cofactor>
</comment>
<evidence type="ECO:0000256" key="1">
    <source>
        <dbReference type="ARBA" id="ARBA00001913"/>
    </source>
</evidence>
<reference evidence="15 16" key="1">
    <citation type="submission" date="2019-04" db="EMBL/GenBank/DDBJ databases">
        <title>High contiguity whole genome sequence and gene annotation resource for two Venturia nashicola isolates.</title>
        <authorList>
            <person name="Prokchorchik M."/>
            <person name="Won K."/>
            <person name="Lee Y."/>
            <person name="Choi E.D."/>
            <person name="Segonzac C."/>
            <person name="Sohn K.H."/>
        </authorList>
    </citation>
    <scope>NUCLEOTIDE SEQUENCE [LARGE SCALE GENOMIC DNA]</scope>
    <source>
        <strain evidence="15 16">PRI2</strain>
    </source>
</reference>
<keyword evidence="7" id="KW-0325">Glycoprotein</keyword>
<dbReference type="GO" id="GO:0004571">
    <property type="term" value="F:mannosyl-oligosaccharide 1,2-alpha-mannosidase activity"/>
    <property type="evidence" value="ECO:0007669"/>
    <property type="project" value="UniProtKB-EC"/>
</dbReference>
<keyword evidence="11" id="KW-0479">Metal-binding</keyword>
<evidence type="ECO:0000256" key="2">
    <source>
        <dbReference type="ARBA" id="ARBA00004922"/>
    </source>
</evidence>
<comment type="pathway">
    <text evidence="2">Protein modification; protein glycosylation.</text>
</comment>
<sequence length="669" mass="75229">MRTIPLLFSVFPVLFASALGPSHRHKHGRRAEAAVGQVGEAAAANAAEMVGWTDGSQAEQEPKRVGAIAGPLPPDMFPDPKRRDLLDQRTGQVKQAFLHSWNNYQKISLGQSGDEVKPKSGKVDNSRNGWGVTAIDSLSTAIMMNLADPVNDILKHIRTVDFSKSRTKQTVSLFETTIRYLGGMLSAYDLLTDDSRKGLVRNNDDLRMLLAQSTKLADALSVAFNTPSGVPYDELNAEMTGPKPGLDMANATNYLAQAGTLILEWTRLSNLTNNPKYANLAKRAQLKLNTPVGRAGAMVEPMPGLIGNEVFVSDGTFKNGGGSWGGGSDSYYEYLLKQWMYDARSYNRNSRNKWAKAVDSSRKFLRSYPFPDPPRSPYARPPFFDVQRILSKLYPGAGQFLNLFRVGHLPKYTPRPALMQAWNADKTVANASQHLACFDGGNILLGAQVMYESIHTPRSYGKWGQNDLDDIYQFGLDLVEGCHYVYSHTTTGIGPDFFSWRAQDTINLKTPFFSTPESMDRAYGLRPEVVESYYHAFRITGDPIYQDWAWDAFVAFEKFCKTEFGYASIKDVNLWLPPANDVEETKKRIRENWLDQQESYWLAETLKYLYLILVDDDEDWQVPRGYGFPTMSDVLNQKPLPSYPRWPGQQNKWVYNTEAHPLKVVGPEQ</sequence>
<dbReference type="EC" id="3.2.1.-" evidence="13"/>
<dbReference type="UniPathway" id="UPA00378"/>
<dbReference type="InterPro" id="IPR050749">
    <property type="entry name" value="Glycosyl_Hydrolase_47"/>
</dbReference>
<dbReference type="OrthoDB" id="8118055at2759"/>
<dbReference type="GO" id="GO:0036503">
    <property type="term" value="P:ERAD pathway"/>
    <property type="evidence" value="ECO:0007669"/>
    <property type="project" value="UniProtKB-ARBA"/>
</dbReference>
<comment type="catalytic activity">
    <reaction evidence="9">
        <text>N(4)-(alpha-D-Man-(1-&gt;2)-alpha-D-Man-(1-&gt;2)-alpha-D-Man-(1-&gt;3)-[alpha-D-Man-(1-&gt;3)-[alpha-D-Man-(1-&gt;2)-alpha-D-Man-(1-&gt;6)]-alpha-D-Man-(1-&gt;6)]-beta-D-Man-(1-&gt;4)-beta-D-GlcNAc-(1-&gt;4)-beta-D-GlcNAc)-L-asparaginyl-[protein] (N-glucan mannose isomer 8A1,2,3B1,3) + 3 H2O = N(4)-(alpha-D-Man-(1-&gt;3)-[alpha-D-Man-(1-&gt;3)-[alpha-D-Man-(1-&gt;6)]-alpha-D-Man-(1-&gt;6)]-beta-D-Man-(1-&gt;4)-beta-D-GlcNAc-(1-&gt;4)-beta-D-GlcNAc)-L-asparaginyl-[protein] (N-glucan mannose isomer 5A1,2) + 3 beta-D-mannose</text>
        <dbReference type="Rhea" id="RHEA:56028"/>
        <dbReference type="Rhea" id="RHEA-COMP:14358"/>
        <dbReference type="Rhea" id="RHEA-COMP:14367"/>
        <dbReference type="ChEBI" id="CHEBI:15377"/>
        <dbReference type="ChEBI" id="CHEBI:28563"/>
        <dbReference type="ChEBI" id="CHEBI:59087"/>
        <dbReference type="ChEBI" id="CHEBI:60628"/>
        <dbReference type="EC" id="3.2.1.113"/>
    </reaction>
</comment>
<dbReference type="STRING" id="86259.A0A4Z1P4J6"/>
<comment type="similarity">
    <text evidence="3 13">Belongs to the glycosyl hydrolase 47 family.</text>
</comment>
<keyword evidence="8 13" id="KW-0326">Glycosidase</keyword>
<evidence type="ECO:0000256" key="5">
    <source>
        <dbReference type="ARBA" id="ARBA00022801"/>
    </source>
</evidence>
<evidence type="ECO:0000256" key="12">
    <source>
        <dbReference type="PIRSR" id="PIRSR601382-3"/>
    </source>
</evidence>